<gene>
    <name evidence="1" type="ORF">C9374_002108</name>
</gene>
<organism evidence="1 2">
    <name type="scientific">Naegleria lovaniensis</name>
    <name type="common">Amoeba</name>
    <dbReference type="NCBI Taxonomy" id="51637"/>
    <lineage>
        <taxon>Eukaryota</taxon>
        <taxon>Discoba</taxon>
        <taxon>Heterolobosea</taxon>
        <taxon>Tetramitia</taxon>
        <taxon>Eutetramitia</taxon>
        <taxon>Vahlkampfiidae</taxon>
        <taxon>Naegleria</taxon>
    </lineage>
</organism>
<accession>A0AA88GWF7</accession>
<reference evidence="1 2" key="1">
    <citation type="journal article" date="2018" name="BMC Genomics">
        <title>The genome of Naegleria lovaniensis, the basis for a comparative approach to unravel pathogenicity factors of the human pathogenic amoeba N. fowleri.</title>
        <authorList>
            <person name="Liechti N."/>
            <person name="Schurch N."/>
            <person name="Bruggmann R."/>
            <person name="Wittwer M."/>
        </authorList>
    </citation>
    <scope>NUCLEOTIDE SEQUENCE [LARGE SCALE GENOMIC DNA]</scope>
    <source>
        <strain evidence="1 2">ATCC 30569</strain>
    </source>
</reference>
<name>A0AA88GWF7_NAELO</name>
<dbReference type="EMBL" id="PYSW02000014">
    <property type="protein sequence ID" value="KAG2387073.1"/>
    <property type="molecule type" value="Genomic_DNA"/>
</dbReference>
<dbReference type="Proteomes" id="UP000816034">
    <property type="component" value="Unassembled WGS sequence"/>
</dbReference>
<keyword evidence="2" id="KW-1185">Reference proteome</keyword>
<protein>
    <submittedName>
        <fullName evidence="1">Uncharacterized protein</fullName>
    </submittedName>
</protein>
<evidence type="ECO:0000313" key="2">
    <source>
        <dbReference type="Proteomes" id="UP000816034"/>
    </source>
</evidence>
<sequence>MVQQQALAELLKLHCFRARDRARRAMTMKQTTEYYLNSSTNTTSDDGKIHDDELNAKTHQSQQLFDLIPFGNSKGVEYLRIVLSNEKYLLNTRDELMESMKQWIHHFVNRNCNIEDIGKYLYENNEDEYHGMEEELNRCIHYMWDFKVFEAKIDLLDYYLQRRLDLVWSSEKFNHCRKKRNIVIIFSQIKQIMKRCNFLISMIRKKFEIIFKQYKQFEILLGVNLKNSGFVITDNSITEVFTNFDLNGIDIHSLFKLQILHLEQVRAEIVSFFSNIMWTKNDMTDCVSLDSFQNFIFSREIDSPLKEFFLLYQSSFTPHHHDGTRLLYDPLVEELTMKQQKQKRLRNILSLQLEELQETDKVQNYFRKLFAQHRDSTKPLTQQPPNTLRLFNTGDLFSSKTTKQESTTQTVYSLTVLKTTIEEAFTQHELMDFLTVLFPS</sequence>
<dbReference type="AlphaFoldDB" id="A0AA88GWF7"/>
<evidence type="ECO:0000313" key="1">
    <source>
        <dbReference type="EMBL" id="KAG2387073.1"/>
    </source>
</evidence>
<dbReference type="RefSeq" id="XP_044551065.1">
    <property type="nucleotide sequence ID" value="XM_044691490.1"/>
</dbReference>
<comment type="caution">
    <text evidence="1">The sequence shown here is derived from an EMBL/GenBank/DDBJ whole genome shotgun (WGS) entry which is preliminary data.</text>
</comment>
<proteinExistence type="predicted"/>
<dbReference type="GeneID" id="68094564"/>